<organism evidence="1 2">
    <name type="scientific">Dryococelus australis</name>
    <dbReference type="NCBI Taxonomy" id="614101"/>
    <lineage>
        <taxon>Eukaryota</taxon>
        <taxon>Metazoa</taxon>
        <taxon>Ecdysozoa</taxon>
        <taxon>Arthropoda</taxon>
        <taxon>Hexapoda</taxon>
        <taxon>Insecta</taxon>
        <taxon>Pterygota</taxon>
        <taxon>Neoptera</taxon>
        <taxon>Polyneoptera</taxon>
        <taxon>Phasmatodea</taxon>
        <taxon>Verophasmatodea</taxon>
        <taxon>Anareolatae</taxon>
        <taxon>Phasmatidae</taxon>
        <taxon>Eurycanthinae</taxon>
        <taxon>Dryococelus</taxon>
    </lineage>
</organism>
<comment type="caution">
    <text evidence="1">The sequence shown here is derived from an EMBL/GenBank/DDBJ whole genome shotgun (WGS) entry which is preliminary data.</text>
</comment>
<dbReference type="EMBL" id="JARBHB010000005">
    <property type="protein sequence ID" value="KAJ8882505.1"/>
    <property type="molecule type" value="Genomic_DNA"/>
</dbReference>
<dbReference type="Proteomes" id="UP001159363">
    <property type="component" value="Chromosome 4"/>
</dbReference>
<evidence type="ECO:0000313" key="2">
    <source>
        <dbReference type="Proteomes" id="UP001159363"/>
    </source>
</evidence>
<protein>
    <submittedName>
        <fullName evidence="1">Uncharacterized protein</fullName>
    </submittedName>
</protein>
<gene>
    <name evidence="1" type="ORF">PR048_014316</name>
</gene>
<keyword evidence="2" id="KW-1185">Reference proteome</keyword>
<reference evidence="1 2" key="1">
    <citation type="submission" date="2023-02" db="EMBL/GenBank/DDBJ databases">
        <title>LHISI_Scaffold_Assembly.</title>
        <authorList>
            <person name="Stuart O.P."/>
            <person name="Cleave R."/>
            <person name="Magrath M.J.L."/>
            <person name="Mikheyev A.S."/>
        </authorList>
    </citation>
    <scope>NUCLEOTIDE SEQUENCE [LARGE SCALE GENOMIC DNA]</scope>
    <source>
        <strain evidence="1">Daus_M_001</strain>
        <tissue evidence="1">Leg muscle</tissue>
    </source>
</reference>
<proteinExistence type="predicted"/>
<sequence length="462" mass="52343">MSLIGGSPRGSPVYTALSFRLCSTLTSITLIGSQDLWFDYLPPNTVNRARFPVGSPLDFRMWESFRTMPLGGGFSRVSPVFSRLCILALLHSHLTSHSWALKTSMLRATQISSRTYSPLAGLTSGELIGTQSFSDHGEPSSITGEAELQIVAFGLWDLSKCSVSNCCSIIASLLTHRCRNRNSHFPNPGKQESPLPARESGHAALCHADMRAMQSSNKGLYPCDAGRDRHHKKPAMPTTVTLKSALGYFSRRKKPRIRKSEGYTVADRSRWLSTRGELRSSAQRWWRISRDYGPMFFMLNNSPPPPLHHQAAGIRRDNVQGLQRQGREWKRWLQRRRLKDDSQYSIAYPVGAETISHETRLYQSRHKARSQSLAQPIREWACLHQRNRDAISFLRTYSVARPRENLDARMSATMWEGAKSALHQPWEFAPCQLPCQREELPTLVELTSFLRCHGHADKPTEE</sequence>
<evidence type="ECO:0000313" key="1">
    <source>
        <dbReference type="EMBL" id="KAJ8882505.1"/>
    </source>
</evidence>
<accession>A0ABQ9HE31</accession>
<name>A0ABQ9HE31_9NEOP</name>